<dbReference type="RefSeq" id="XP_009834700.1">
    <property type="nucleotide sequence ID" value="XM_009836398.1"/>
</dbReference>
<name>W4G962_APHAT</name>
<accession>W4G962</accession>
<sequence length="179" mass="19463">MIWNLQIHDVVIHQLLFMDSFRFLARRPSRSEDSSTHMPSPMMNHPAFERPTVDASPSGAPPIPFGHSARTPVGPAIVPVDTDISESGDELRRVRRTRSKSECLFLAKNHSKNELPGPCQDYITQIQTIMAKNDSARSGSLSTGPSPSTSRGTTPTSSSAPARRNSVSGVPPPPPDLQI</sequence>
<dbReference type="OrthoDB" id="159613at2759"/>
<reference evidence="2" key="1">
    <citation type="submission" date="2013-12" db="EMBL/GenBank/DDBJ databases">
        <title>The Genome Sequence of Aphanomyces astaci APO3.</title>
        <authorList>
            <consortium name="The Broad Institute Genomics Platform"/>
            <person name="Russ C."/>
            <person name="Tyler B."/>
            <person name="van West P."/>
            <person name="Dieguez-Uribeondo J."/>
            <person name="Young S.K."/>
            <person name="Zeng Q."/>
            <person name="Gargeya S."/>
            <person name="Fitzgerald M."/>
            <person name="Abouelleil A."/>
            <person name="Alvarado L."/>
            <person name="Chapman S.B."/>
            <person name="Gainer-Dewar J."/>
            <person name="Goldberg J."/>
            <person name="Griggs A."/>
            <person name="Gujja S."/>
            <person name="Hansen M."/>
            <person name="Howarth C."/>
            <person name="Imamovic A."/>
            <person name="Ireland A."/>
            <person name="Larimer J."/>
            <person name="McCowan C."/>
            <person name="Murphy C."/>
            <person name="Pearson M."/>
            <person name="Poon T.W."/>
            <person name="Priest M."/>
            <person name="Roberts A."/>
            <person name="Saif S."/>
            <person name="Shea T."/>
            <person name="Sykes S."/>
            <person name="Wortman J."/>
            <person name="Nusbaum C."/>
            <person name="Birren B."/>
        </authorList>
    </citation>
    <scope>NUCLEOTIDE SEQUENCE [LARGE SCALE GENOMIC DNA]</scope>
    <source>
        <strain evidence="2">APO3</strain>
    </source>
</reference>
<dbReference type="VEuPathDB" id="FungiDB:H257_09992"/>
<dbReference type="AlphaFoldDB" id="W4G962"/>
<dbReference type="EMBL" id="KI913139">
    <property type="protein sequence ID" value="ETV75569.1"/>
    <property type="molecule type" value="Genomic_DNA"/>
</dbReference>
<protein>
    <submittedName>
        <fullName evidence="2">Uncharacterized protein</fullName>
    </submittedName>
</protein>
<organism evidence="2">
    <name type="scientific">Aphanomyces astaci</name>
    <name type="common">Crayfish plague agent</name>
    <dbReference type="NCBI Taxonomy" id="112090"/>
    <lineage>
        <taxon>Eukaryota</taxon>
        <taxon>Sar</taxon>
        <taxon>Stramenopiles</taxon>
        <taxon>Oomycota</taxon>
        <taxon>Saprolegniomycetes</taxon>
        <taxon>Saprolegniales</taxon>
        <taxon>Verrucalvaceae</taxon>
        <taxon>Aphanomyces</taxon>
    </lineage>
</organism>
<dbReference type="GeneID" id="20811988"/>
<feature type="compositionally biased region" description="Pro residues" evidence="1">
    <location>
        <begin position="170"/>
        <end position="179"/>
    </location>
</feature>
<evidence type="ECO:0000313" key="2">
    <source>
        <dbReference type="EMBL" id="ETV75569.1"/>
    </source>
</evidence>
<proteinExistence type="predicted"/>
<feature type="compositionally biased region" description="Low complexity" evidence="1">
    <location>
        <begin position="137"/>
        <end position="164"/>
    </location>
</feature>
<gene>
    <name evidence="2" type="ORF">H257_09992</name>
</gene>
<feature type="region of interest" description="Disordered" evidence="1">
    <location>
        <begin position="133"/>
        <end position="179"/>
    </location>
</feature>
<evidence type="ECO:0000256" key="1">
    <source>
        <dbReference type="SAM" id="MobiDB-lite"/>
    </source>
</evidence>